<proteinExistence type="predicted"/>
<reference evidence="1 2" key="1">
    <citation type="journal article" date="2022" name="DNA Res.">
        <title>Chromosomal-level genome assembly of the orchid tree Bauhinia variegata (Leguminosae; Cercidoideae) supports the allotetraploid origin hypothesis of Bauhinia.</title>
        <authorList>
            <person name="Zhong Y."/>
            <person name="Chen Y."/>
            <person name="Zheng D."/>
            <person name="Pang J."/>
            <person name="Liu Y."/>
            <person name="Luo S."/>
            <person name="Meng S."/>
            <person name="Qian L."/>
            <person name="Wei D."/>
            <person name="Dai S."/>
            <person name="Zhou R."/>
        </authorList>
    </citation>
    <scope>NUCLEOTIDE SEQUENCE [LARGE SCALE GENOMIC DNA]</scope>
    <source>
        <strain evidence="1">BV-YZ2020</strain>
    </source>
</reference>
<organism evidence="1 2">
    <name type="scientific">Bauhinia variegata</name>
    <name type="common">Purple orchid tree</name>
    <name type="synonym">Phanera variegata</name>
    <dbReference type="NCBI Taxonomy" id="167791"/>
    <lineage>
        <taxon>Eukaryota</taxon>
        <taxon>Viridiplantae</taxon>
        <taxon>Streptophyta</taxon>
        <taxon>Embryophyta</taxon>
        <taxon>Tracheophyta</taxon>
        <taxon>Spermatophyta</taxon>
        <taxon>Magnoliopsida</taxon>
        <taxon>eudicotyledons</taxon>
        <taxon>Gunneridae</taxon>
        <taxon>Pentapetalae</taxon>
        <taxon>rosids</taxon>
        <taxon>fabids</taxon>
        <taxon>Fabales</taxon>
        <taxon>Fabaceae</taxon>
        <taxon>Cercidoideae</taxon>
        <taxon>Cercideae</taxon>
        <taxon>Bauhiniinae</taxon>
        <taxon>Bauhinia</taxon>
    </lineage>
</organism>
<accession>A0ACB9LCR2</accession>
<comment type="caution">
    <text evidence="1">The sequence shown here is derived from an EMBL/GenBank/DDBJ whole genome shotgun (WGS) entry which is preliminary data.</text>
</comment>
<evidence type="ECO:0000313" key="2">
    <source>
        <dbReference type="Proteomes" id="UP000828941"/>
    </source>
</evidence>
<gene>
    <name evidence="1" type="ORF">L6164_030553</name>
</gene>
<sequence length="286" mass="32435">MFSPSGRVSHFSGRRRIEDVFTRYIDLPNQQRDNSAQYPLEQQLPHTHRRDIQNKECLRSTLQQLRSENDIALQLANPGDINSEIEELQQEVIRLHQQLQITEEQIRAYEADPLKMTSIGELESCEKHLLDTLTHVVQRKEYLLSNHISSYDPSGIQGMPTSFENVGWLPEGGQNHPQIFDASAPNLDHHLRDLSSAVYDPFSSQGTSSNAEPQSMVECQVTNPTDGNLQAWPQGYTSLYTPPIQHDMVGPDMPDMLPHGQVNIPINNEAAEYECKPHISNDMINS</sequence>
<protein>
    <submittedName>
        <fullName evidence="1">Uncharacterized protein</fullName>
    </submittedName>
</protein>
<keyword evidence="2" id="KW-1185">Reference proteome</keyword>
<dbReference type="EMBL" id="CM039437">
    <property type="protein sequence ID" value="KAI4307353.1"/>
    <property type="molecule type" value="Genomic_DNA"/>
</dbReference>
<evidence type="ECO:0000313" key="1">
    <source>
        <dbReference type="EMBL" id="KAI4307353.1"/>
    </source>
</evidence>
<name>A0ACB9LCR2_BAUVA</name>
<dbReference type="Proteomes" id="UP000828941">
    <property type="component" value="Chromosome 12"/>
</dbReference>